<gene>
    <name evidence="2" type="ORF">DW921_05680</name>
</gene>
<keyword evidence="1" id="KW-0472">Membrane</keyword>
<feature type="transmembrane region" description="Helical" evidence="1">
    <location>
        <begin position="122"/>
        <end position="140"/>
    </location>
</feature>
<dbReference type="InterPro" id="IPR022134">
    <property type="entry name" value="DUF3667"/>
</dbReference>
<proteinExistence type="predicted"/>
<protein>
    <submittedName>
        <fullName evidence="2">DUF3667 domain-containing protein</fullName>
    </submittedName>
</protein>
<sequence>MSFMKNIITWFSTYQEKMKKRTLRIHRNIEAARLRRARRKRGLAYTYCKNCGTKLKGMYCHRCGQYALDIYQPFWKYIQQYFENVYQFDTKVWQTLWLMFTRPGFLTREFNAGKINSYVHPFRLYMFVSVLFFTFFFMVAEEETDKALTTFRSSKITSGLVEKLNEGSFSQDTAVYVYNGRGLIAALENRGVEHADSLISVTRLFTSLELDWVAMPRILLDTCCTKQYPTDSELDEIRQIQDLLAADSLQTGEEYGVDLIPGMTIYNENQLTAEKIEACMKFQADSLKGELTPVYRWSQRAEESDALRENSLAAYMIGQLSKWTPLYMMFLLPLFAWLLKKAYRKKHMPYMWHFAHAVHLNTLFLILLPLPLAYALTAFDWQTLSLAPGVDIAFGLFAIAVFAYMLWSLHTVYRDGWIRTFLKTLLVIVIFTVLSFLFAGIAIVSLLMEVSKQV</sequence>
<comment type="caution">
    <text evidence="2">The sequence shown here is derived from an EMBL/GenBank/DDBJ whole genome shotgun (WGS) entry which is preliminary data.</text>
</comment>
<evidence type="ECO:0000313" key="2">
    <source>
        <dbReference type="EMBL" id="RHA76673.1"/>
    </source>
</evidence>
<dbReference type="Pfam" id="PF12412">
    <property type="entry name" value="DUF3667"/>
    <property type="match status" value="1"/>
</dbReference>
<reference evidence="2 3" key="1">
    <citation type="submission" date="2018-08" db="EMBL/GenBank/DDBJ databases">
        <title>A genome reference for cultivated species of the human gut microbiota.</title>
        <authorList>
            <person name="Zou Y."/>
            <person name="Xue W."/>
            <person name="Luo G."/>
        </authorList>
    </citation>
    <scope>NUCLEOTIDE SEQUENCE [LARGE SCALE GENOMIC DNA]</scope>
    <source>
        <strain evidence="2 3">AM42-38</strain>
    </source>
</reference>
<feature type="transmembrane region" description="Helical" evidence="1">
    <location>
        <begin position="425"/>
        <end position="448"/>
    </location>
</feature>
<feature type="transmembrane region" description="Helical" evidence="1">
    <location>
        <begin position="392"/>
        <end position="413"/>
    </location>
</feature>
<dbReference type="AlphaFoldDB" id="A0A413T1E1"/>
<evidence type="ECO:0000313" key="3">
    <source>
        <dbReference type="Proteomes" id="UP000283855"/>
    </source>
</evidence>
<accession>A0A413T1E1</accession>
<keyword evidence="1" id="KW-0812">Transmembrane</keyword>
<keyword evidence="1" id="KW-1133">Transmembrane helix</keyword>
<feature type="transmembrane region" description="Helical" evidence="1">
    <location>
        <begin position="351"/>
        <end position="372"/>
    </location>
</feature>
<dbReference type="EMBL" id="QSFT01000009">
    <property type="protein sequence ID" value="RHA76673.1"/>
    <property type="molecule type" value="Genomic_DNA"/>
</dbReference>
<feature type="transmembrane region" description="Helical" evidence="1">
    <location>
        <begin position="320"/>
        <end position="339"/>
    </location>
</feature>
<name>A0A413T1E1_9BACT</name>
<organism evidence="2 3">
    <name type="scientific">Phocaeicola coprophilus</name>
    <dbReference type="NCBI Taxonomy" id="387090"/>
    <lineage>
        <taxon>Bacteria</taxon>
        <taxon>Pseudomonadati</taxon>
        <taxon>Bacteroidota</taxon>
        <taxon>Bacteroidia</taxon>
        <taxon>Bacteroidales</taxon>
        <taxon>Bacteroidaceae</taxon>
        <taxon>Phocaeicola</taxon>
    </lineage>
</organism>
<dbReference type="Proteomes" id="UP000283855">
    <property type="component" value="Unassembled WGS sequence"/>
</dbReference>
<evidence type="ECO:0000256" key="1">
    <source>
        <dbReference type="SAM" id="Phobius"/>
    </source>
</evidence>